<evidence type="ECO:0000313" key="1">
    <source>
        <dbReference type="Proteomes" id="UP000035642"/>
    </source>
</evidence>
<sequence length="131" mass="15230">MNSLVQRTFIGDRPLTVQMWTACWIPRVKCAANELIVADSARKLNKFIVEEGLQPVRRQYIWQEEQLSPVSDSQQYAFDSVYNFGKVRRREIVFKSKKAIRVLSVVATDLKPEERNVILNDLVSYKDFGCM</sequence>
<accession>A0A158P9B8</accession>
<keyword evidence="1" id="KW-1185">Reference proteome</keyword>
<name>A0A158P9B8_ANGCA</name>
<organism evidence="1 2">
    <name type="scientific">Angiostrongylus cantonensis</name>
    <name type="common">Rat lungworm</name>
    <dbReference type="NCBI Taxonomy" id="6313"/>
    <lineage>
        <taxon>Eukaryota</taxon>
        <taxon>Metazoa</taxon>
        <taxon>Ecdysozoa</taxon>
        <taxon>Nematoda</taxon>
        <taxon>Chromadorea</taxon>
        <taxon>Rhabditida</taxon>
        <taxon>Rhabditina</taxon>
        <taxon>Rhabditomorpha</taxon>
        <taxon>Strongyloidea</taxon>
        <taxon>Metastrongylidae</taxon>
        <taxon>Angiostrongylus</taxon>
    </lineage>
</organism>
<reference evidence="1" key="1">
    <citation type="submission" date="2012-09" db="EMBL/GenBank/DDBJ databases">
        <authorList>
            <person name="Martin A.A."/>
        </authorList>
    </citation>
    <scope>NUCLEOTIDE SEQUENCE</scope>
</reference>
<dbReference type="WBParaSite" id="ACAC_0000804901-mRNA-1">
    <property type="protein sequence ID" value="ACAC_0000804901-mRNA-1"/>
    <property type="gene ID" value="ACAC_0000804901"/>
</dbReference>
<dbReference type="AlphaFoldDB" id="A0A158P9B8"/>
<protein>
    <submittedName>
        <fullName evidence="2">Transposase</fullName>
    </submittedName>
</protein>
<proteinExistence type="predicted"/>
<reference evidence="2" key="2">
    <citation type="submission" date="2016-04" db="UniProtKB">
        <authorList>
            <consortium name="WormBaseParasite"/>
        </authorList>
    </citation>
    <scope>IDENTIFICATION</scope>
</reference>
<evidence type="ECO:0000313" key="2">
    <source>
        <dbReference type="WBParaSite" id="ACAC_0000804901-mRNA-1"/>
    </source>
</evidence>
<dbReference type="STRING" id="6313.A0A158P9B8"/>
<dbReference type="Proteomes" id="UP000035642">
    <property type="component" value="Unassembled WGS sequence"/>
</dbReference>